<keyword evidence="8" id="KW-1185">Reference proteome</keyword>
<dbReference type="GO" id="GO:0034511">
    <property type="term" value="F:U3 snoRNA binding"/>
    <property type="evidence" value="ECO:0007669"/>
    <property type="project" value="InterPro"/>
</dbReference>
<reference evidence="7 8" key="1">
    <citation type="submission" date="2024-03" db="EMBL/GenBank/DDBJ databases">
        <title>The Acrasis kona genome and developmental transcriptomes reveal deep origins of eukaryotic multicellular pathways.</title>
        <authorList>
            <person name="Sheikh S."/>
            <person name="Fu C.-J."/>
            <person name="Brown M.W."/>
            <person name="Baldauf S.L."/>
        </authorList>
    </citation>
    <scope>NUCLEOTIDE SEQUENCE [LARGE SCALE GENOMIC DNA]</scope>
    <source>
        <strain evidence="7 8">ATCC MYA-3509</strain>
    </source>
</reference>
<organism evidence="7 8">
    <name type="scientific">Acrasis kona</name>
    <dbReference type="NCBI Taxonomy" id="1008807"/>
    <lineage>
        <taxon>Eukaryota</taxon>
        <taxon>Discoba</taxon>
        <taxon>Heterolobosea</taxon>
        <taxon>Tetramitia</taxon>
        <taxon>Eutetramitia</taxon>
        <taxon>Acrasidae</taxon>
        <taxon>Acrasis</taxon>
    </lineage>
</organism>
<accession>A0AAW2Z7P8</accession>
<feature type="compositionally biased region" description="Basic residues" evidence="4">
    <location>
        <begin position="49"/>
        <end position="59"/>
    </location>
</feature>
<dbReference type="InterPro" id="IPR010678">
    <property type="entry name" value="UTP25"/>
</dbReference>
<dbReference type="EMBL" id="JAOPGA020001095">
    <property type="protein sequence ID" value="KAL0484973.1"/>
    <property type="molecule type" value="Genomic_DNA"/>
</dbReference>
<comment type="subcellular location">
    <subcellularLocation>
        <location evidence="1">Nucleus</location>
        <location evidence="1">Nucleolus</location>
    </subcellularLocation>
</comment>
<evidence type="ECO:0000256" key="3">
    <source>
        <dbReference type="ARBA" id="ARBA00023242"/>
    </source>
</evidence>
<sequence length="681" mass="79831">MTSKRRKEVAEPKSKYDLLVSSLSNDAVKDLRKRISEESEPTTKLSMRPTKKMKRTVSRKKPDETPIYIDSHASTSHFKTFKSNQTFVEQTKNDVSDPKYDKFKLCFNFTRQQNSVWYTFLNKPRTEEELIRLKQDYENNKRFAQVENIDELYAVLGKKMESNVVLNLPSPINDVVQDGLVEIDLASKWMEYLQDTGCVDPFRNDFQKCLFTLFNDYRDVYYPHLNNRNKQCVVESYVLHAINHLLKKNRYNWYNDDKRDIIGDTYQVRDKGYNQPCVLFLVPNRRQALEIVQIMLALMPKLISIRREEAFELTFSDIDDLEHSDDEESTPPVDKHAGKPEWFKELFKGNTDDDFSMGLTLHHAHGQFELLSKVLSSDIIIATPVAIQRENSSGRYDKVLSSIELCIIDQSDYILMQNWEYVVELFHKIINQVPTNRGSFDLDFTKIKDYFVYDFAKQFRQTILIGRYVSPDVNALLNQCSNVRGQVKIRNPCPNGIASSIQGVVSQIFERFECKDLHKLEDDRFDYFINEIYPRMKKSPDGIFLIMVSNHVDFIRVRNFLQSEHAPFVGVSEHSEDATNMLGRFKRQTQTMNYLLYTERHYYFHAPKLKDFYFNQVVFYSLPQNDFVYKAFVGKLTSSKTDHSRALTMFCNYDALALERIVGTNRCRSLLTSQNSTHLFD</sequence>
<dbReference type="Pfam" id="PF06862">
    <property type="entry name" value="Utp25_C"/>
    <property type="match status" value="1"/>
</dbReference>
<feature type="region of interest" description="Disordered" evidence="4">
    <location>
        <begin position="33"/>
        <end position="62"/>
    </location>
</feature>
<dbReference type="GO" id="GO:0019843">
    <property type="term" value="F:rRNA binding"/>
    <property type="evidence" value="ECO:0007669"/>
    <property type="project" value="TreeGrafter"/>
</dbReference>
<dbReference type="AlphaFoldDB" id="A0AAW2Z7P8"/>
<comment type="similarity">
    <text evidence="2">Belongs to the UTP25 family.</text>
</comment>
<name>A0AAW2Z7P8_9EUKA</name>
<gene>
    <name evidence="7" type="ORF">AKO1_003773</name>
</gene>
<keyword evidence="3" id="KW-0539">Nucleus</keyword>
<dbReference type="InterPro" id="IPR053940">
    <property type="entry name" value="UTP25_NTPase-like"/>
</dbReference>
<dbReference type="Pfam" id="PF22916">
    <property type="entry name" value="UTP25_NTPase-like"/>
    <property type="match status" value="1"/>
</dbReference>
<dbReference type="PANTHER" id="PTHR12933">
    <property type="entry name" value="ORF PROTEIN-RELATED"/>
    <property type="match status" value="1"/>
</dbReference>
<dbReference type="PANTHER" id="PTHR12933:SF0">
    <property type="entry name" value="U3 SMALL NUCLEOLAR RNA-ASSOCIATED PROTEIN 25 HOMOLOG"/>
    <property type="match status" value="1"/>
</dbReference>
<evidence type="ECO:0000259" key="5">
    <source>
        <dbReference type="Pfam" id="PF06862"/>
    </source>
</evidence>
<dbReference type="InterPro" id="IPR053939">
    <property type="entry name" value="UTP25_C"/>
</dbReference>
<proteinExistence type="inferred from homology"/>
<protein>
    <submittedName>
        <fullName evidence="7">Diexf</fullName>
    </submittedName>
</protein>
<feature type="domain" description="UTP25 C-terminal" evidence="5">
    <location>
        <begin position="501"/>
        <end position="680"/>
    </location>
</feature>
<evidence type="ECO:0000313" key="8">
    <source>
        <dbReference type="Proteomes" id="UP001431209"/>
    </source>
</evidence>
<evidence type="ECO:0000256" key="1">
    <source>
        <dbReference type="ARBA" id="ARBA00004604"/>
    </source>
</evidence>
<evidence type="ECO:0000256" key="4">
    <source>
        <dbReference type="SAM" id="MobiDB-lite"/>
    </source>
</evidence>
<evidence type="ECO:0000256" key="2">
    <source>
        <dbReference type="ARBA" id="ARBA00009223"/>
    </source>
</evidence>
<dbReference type="GO" id="GO:0032040">
    <property type="term" value="C:small-subunit processome"/>
    <property type="evidence" value="ECO:0007669"/>
    <property type="project" value="TreeGrafter"/>
</dbReference>
<dbReference type="Proteomes" id="UP001431209">
    <property type="component" value="Unassembled WGS sequence"/>
</dbReference>
<feature type="domain" description="UTP25 NTP hydrolase-like" evidence="6">
    <location>
        <begin position="217"/>
        <end position="487"/>
    </location>
</feature>
<evidence type="ECO:0000259" key="6">
    <source>
        <dbReference type="Pfam" id="PF22916"/>
    </source>
</evidence>
<comment type="caution">
    <text evidence="7">The sequence shown here is derived from an EMBL/GenBank/DDBJ whole genome shotgun (WGS) entry which is preliminary data.</text>
</comment>
<dbReference type="GO" id="GO:0000462">
    <property type="term" value="P:maturation of SSU-rRNA from tricistronic rRNA transcript (SSU-rRNA, 5.8S rRNA, LSU-rRNA)"/>
    <property type="evidence" value="ECO:0007669"/>
    <property type="project" value="TreeGrafter"/>
</dbReference>
<evidence type="ECO:0000313" key="7">
    <source>
        <dbReference type="EMBL" id="KAL0484973.1"/>
    </source>
</evidence>